<organism evidence="2 3">
    <name type="scientific">Cryptosporangium japonicum</name>
    <dbReference type="NCBI Taxonomy" id="80872"/>
    <lineage>
        <taxon>Bacteria</taxon>
        <taxon>Bacillati</taxon>
        <taxon>Actinomycetota</taxon>
        <taxon>Actinomycetes</taxon>
        <taxon>Cryptosporangiales</taxon>
        <taxon>Cryptosporangiaceae</taxon>
        <taxon>Cryptosporangium</taxon>
    </lineage>
</organism>
<comment type="caution">
    <text evidence="2">The sequence shown here is derived from an EMBL/GenBank/DDBJ whole genome shotgun (WGS) entry which is preliminary data.</text>
</comment>
<keyword evidence="3" id="KW-1185">Reference proteome</keyword>
<sequence>MAAGGVAGTGLVWVSDLHRAGIGPDQVAAWYAAQAETCTARAAALADVDPDAAAEASARADLAAWNAHVYAAHAKRHPSTPARPAPAAAVAPAPGPDLFTTEDTMHDHCTTTAPASLLDAALVAAARGWHVFPLRLGDKRPAVSGWEQRATTDADRIRRCWATGAFNVGIATGPSDLFVVDLDVPKPGTAPPIEWQLPGVATGEDVLAVLAERAGAPLPYDTYTVATPSGGRHLYFQHPDGPELRNTAKRLGWLIDTRAHGGYVVAAGSVLDGRPYTVALEHPVELLPTWLVQPLVPNVAGPVERPKIVVSVDRGDRRAAYLASAIRHEADLVANAPTGRRNHVLFTAAVALGQLVAGGALSADMVTEALDQAANDAGLGSVEARHTIASGLRTGARNPRAVAA</sequence>
<proteinExistence type="predicted"/>
<dbReference type="SUPFAM" id="SSF56747">
    <property type="entry name" value="Prim-pol domain"/>
    <property type="match status" value="1"/>
</dbReference>
<protein>
    <recommendedName>
        <fullName evidence="1">DNA primase/polymerase bifunctional N-terminal domain-containing protein</fullName>
    </recommendedName>
</protein>
<accession>A0ABP3EAX7</accession>
<dbReference type="CDD" id="cd04859">
    <property type="entry name" value="Prim_Pol"/>
    <property type="match status" value="1"/>
</dbReference>
<name>A0ABP3EAX7_9ACTN</name>
<evidence type="ECO:0000259" key="1">
    <source>
        <dbReference type="SMART" id="SM00943"/>
    </source>
</evidence>
<dbReference type="SMART" id="SM00943">
    <property type="entry name" value="Prim-Pol"/>
    <property type="match status" value="1"/>
</dbReference>
<dbReference type="Pfam" id="PF09250">
    <property type="entry name" value="Prim-Pol"/>
    <property type="match status" value="1"/>
</dbReference>
<evidence type="ECO:0000313" key="2">
    <source>
        <dbReference type="EMBL" id="GAA0255773.1"/>
    </source>
</evidence>
<gene>
    <name evidence="2" type="ORF">GCM10009539_46240</name>
</gene>
<dbReference type="Proteomes" id="UP001500967">
    <property type="component" value="Unassembled WGS sequence"/>
</dbReference>
<reference evidence="3" key="1">
    <citation type="journal article" date="2019" name="Int. J. Syst. Evol. Microbiol.">
        <title>The Global Catalogue of Microorganisms (GCM) 10K type strain sequencing project: providing services to taxonomists for standard genome sequencing and annotation.</title>
        <authorList>
            <consortium name="The Broad Institute Genomics Platform"/>
            <consortium name="The Broad Institute Genome Sequencing Center for Infectious Disease"/>
            <person name="Wu L."/>
            <person name="Ma J."/>
        </authorList>
    </citation>
    <scope>NUCLEOTIDE SEQUENCE [LARGE SCALE GENOMIC DNA]</scope>
    <source>
        <strain evidence="3">JCM 10425</strain>
    </source>
</reference>
<feature type="domain" description="DNA primase/polymerase bifunctional N-terminal" evidence="1">
    <location>
        <begin position="121"/>
        <end position="291"/>
    </location>
</feature>
<dbReference type="RefSeq" id="WP_344650970.1">
    <property type="nucleotide sequence ID" value="NZ_BAAAGX010000017.1"/>
</dbReference>
<evidence type="ECO:0000313" key="3">
    <source>
        <dbReference type="Proteomes" id="UP001500967"/>
    </source>
</evidence>
<dbReference type="InterPro" id="IPR015330">
    <property type="entry name" value="DNA_primase/pol_bifunc_N"/>
</dbReference>
<dbReference type="EMBL" id="BAAAGX010000017">
    <property type="protein sequence ID" value="GAA0255773.1"/>
    <property type="molecule type" value="Genomic_DNA"/>
</dbReference>